<reference evidence="25" key="1">
    <citation type="submission" date="2022-12" db="EMBL/GenBank/DDBJ databases">
        <authorList>
            <person name="Petersen C."/>
        </authorList>
    </citation>
    <scope>NUCLEOTIDE SEQUENCE</scope>
    <source>
        <strain evidence="25">IBT 16125</strain>
    </source>
</reference>
<evidence type="ECO:0000256" key="3">
    <source>
        <dbReference type="ARBA" id="ARBA00010769"/>
    </source>
</evidence>
<dbReference type="SUPFAM" id="SSF48371">
    <property type="entry name" value="ARM repeat"/>
    <property type="match status" value="1"/>
</dbReference>
<dbReference type="PROSITE" id="PS51190">
    <property type="entry name" value="FATC"/>
    <property type="match status" value="1"/>
</dbReference>
<evidence type="ECO:0000256" key="13">
    <source>
        <dbReference type="ARBA" id="ARBA00022840"/>
    </source>
</evidence>
<dbReference type="SMART" id="SM01342">
    <property type="entry name" value="TAN"/>
    <property type="match status" value="1"/>
</dbReference>
<keyword evidence="15 20" id="KW-0779">Telomere</keyword>
<evidence type="ECO:0000259" key="23">
    <source>
        <dbReference type="PROSITE" id="PS51189"/>
    </source>
</evidence>
<evidence type="ECO:0000256" key="15">
    <source>
        <dbReference type="ARBA" id="ARBA00022895"/>
    </source>
</evidence>
<comment type="similarity">
    <text evidence="3 20">Belongs to the PI3/PI4-kinase family. ATM subfamily.</text>
</comment>
<dbReference type="SUPFAM" id="SSF56112">
    <property type="entry name" value="Protein kinase-like (PK-like)"/>
    <property type="match status" value="1"/>
</dbReference>
<dbReference type="RefSeq" id="XP_056760296.1">
    <property type="nucleotide sequence ID" value="XM_056915542.1"/>
</dbReference>
<comment type="subcellular location">
    <subcellularLocation>
        <location evidence="2 20">Chromosome</location>
        <location evidence="2 20">Telomere</location>
    </subcellularLocation>
    <subcellularLocation>
        <location evidence="1 20">Nucleus</location>
    </subcellularLocation>
</comment>
<evidence type="ECO:0000259" key="22">
    <source>
        <dbReference type="PROSITE" id="PS50290"/>
    </source>
</evidence>
<dbReference type="SMART" id="SM01343">
    <property type="entry name" value="FATC"/>
    <property type="match status" value="1"/>
</dbReference>
<evidence type="ECO:0000313" key="25">
    <source>
        <dbReference type="EMBL" id="KAJ5433004.1"/>
    </source>
</evidence>
<dbReference type="FunFam" id="1.10.1070.11:FF:000025">
    <property type="entry name" value="Serine/threonine-protein kinase Tel1"/>
    <property type="match status" value="1"/>
</dbReference>
<dbReference type="FunFam" id="3.30.1010.10:FF:000019">
    <property type="entry name" value="Serine/threonine-protein kinase Tel1"/>
    <property type="match status" value="1"/>
</dbReference>
<dbReference type="SMART" id="SM00146">
    <property type="entry name" value="PI3Kc"/>
    <property type="match status" value="1"/>
</dbReference>
<dbReference type="Pfam" id="PF02259">
    <property type="entry name" value="FAT"/>
    <property type="match status" value="1"/>
</dbReference>
<dbReference type="GO" id="GO:0000781">
    <property type="term" value="C:chromosome, telomeric region"/>
    <property type="evidence" value="ECO:0007669"/>
    <property type="project" value="UniProtKB-SubCell"/>
</dbReference>
<dbReference type="Pfam" id="PF11640">
    <property type="entry name" value="TAN"/>
    <property type="match status" value="1"/>
</dbReference>
<dbReference type="PANTHER" id="PTHR37079">
    <property type="entry name" value="SERINE/THREONINE-PROTEIN KINASE ATM"/>
    <property type="match status" value="1"/>
</dbReference>
<evidence type="ECO:0000256" key="16">
    <source>
        <dbReference type="ARBA" id="ARBA00023242"/>
    </source>
</evidence>
<dbReference type="Pfam" id="PF00454">
    <property type="entry name" value="PI3_PI4_kinase"/>
    <property type="match status" value="1"/>
</dbReference>
<dbReference type="GO" id="GO:0035556">
    <property type="term" value="P:intracellular signal transduction"/>
    <property type="evidence" value="ECO:0007669"/>
    <property type="project" value="UniProtKB-ARBA"/>
</dbReference>
<keyword evidence="12 20" id="KW-0418">Kinase</keyword>
<feature type="region of interest" description="Disordered" evidence="21">
    <location>
        <begin position="187"/>
        <end position="207"/>
    </location>
</feature>
<keyword evidence="10 20" id="KW-0547">Nucleotide-binding</keyword>
<feature type="region of interest" description="Disordered" evidence="21">
    <location>
        <begin position="2827"/>
        <end position="2851"/>
    </location>
</feature>
<keyword evidence="13 20" id="KW-0067">ATP-binding</keyword>
<keyword evidence="7 20" id="KW-0158">Chromosome</keyword>
<protein>
    <recommendedName>
        <fullName evidence="6 20">Serine/threonine-protein kinase Tel1</fullName>
        <ecNumber evidence="5 20">2.7.11.1</ecNumber>
    </recommendedName>
</protein>
<evidence type="ECO:0000256" key="2">
    <source>
        <dbReference type="ARBA" id="ARBA00004574"/>
    </source>
</evidence>
<evidence type="ECO:0000256" key="12">
    <source>
        <dbReference type="ARBA" id="ARBA00022777"/>
    </source>
</evidence>
<dbReference type="PROSITE" id="PS50290">
    <property type="entry name" value="PI3_4_KINASE_3"/>
    <property type="match status" value="1"/>
</dbReference>
<feature type="domain" description="FATC" evidence="24">
    <location>
        <begin position="2867"/>
        <end position="2899"/>
    </location>
</feature>
<comment type="catalytic activity">
    <reaction evidence="18 20">
        <text>L-threonyl-[protein] + ATP = O-phospho-L-threonyl-[protein] + ADP + H(+)</text>
        <dbReference type="Rhea" id="RHEA:46608"/>
        <dbReference type="Rhea" id="RHEA-COMP:11060"/>
        <dbReference type="Rhea" id="RHEA-COMP:11605"/>
        <dbReference type="ChEBI" id="CHEBI:15378"/>
        <dbReference type="ChEBI" id="CHEBI:30013"/>
        <dbReference type="ChEBI" id="CHEBI:30616"/>
        <dbReference type="ChEBI" id="CHEBI:61977"/>
        <dbReference type="ChEBI" id="CHEBI:456216"/>
        <dbReference type="EC" id="2.7.11.1"/>
    </reaction>
</comment>
<keyword evidence="14 20" id="KW-0156">Chromatin regulator</keyword>
<dbReference type="InterPro" id="IPR003151">
    <property type="entry name" value="PIK-rel_kinase_FAT"/>
</dbReference>
<feature type="domain" description="PI3K/PI4K catalytic" evidence="22">
    <location>
        <begin position="2545"/>
        <end position="2859"/>
    </location>
</feature>
<dbReference type="Gene3D" id="1.10.1070.11">
    <property type="entry name" value="Phosphatidylinositol 3-/4-kinase, catalytic domain"/>
    <property type="match status" value="1"/>
</dbReference>
<dbReference type="GO" id="GO:0006325">
    <property type="term" value="P:chromatin organization"/>
    <property type="evidence" value="ECO:0007669"/>
    <property type="project" value="UniProtKB-KW"/>
</dbReference>
<dbReference type="InterPro" id="IPR044107">
    <property type="entry name" value="PIKKc_ATM"/>
</dbReference>
<dbReference type="Gene3D" id="3.30.1010.10">
    <property type="entry name" value="Phosphatidylinositol 3-kinase Catalytic Subunit, Chain A, domain 4"/>
    <property type="match status" value="1"/>
</dbReference>
<evidence type="ECO:0000256" key="18">
    <source>
        <dbReference type="ARBA" id="ARBA00047899"/>
    </source>
</evidence>
<dbReference type="Pfam" id="PF02260">
    <property type="entry name" value="FATC"/>
    <property type="match status" value="1"/>
</dbReference>
<dbReference type="EMBL" id="JAPVEA010000009">
    <property type="protein sequence ID" value="KAJ5433004.1"/>
    <property type="molecule type" value="Genomic_DNA"/>
</dbReference>
<comment type="subunit">
    <text evidence="4">Associates with DNA double-strand breaks.</text>
</comment>
<evidence type="ECO:0000256" key="14">
    <source>
        <dbReference type="ARBA" id="ARBA00022853"/>
    </source>
</evidence>
<dbReference type="EC" id="2.7.11.1" evidence="5 20"/>
<dbReference type="Proteomes" id="UP001213681">
    <property type="component" value="Unassembled WGS sequence"/>
</dbReference>
<dbReference type="InterPro" id="IPR036940">
    <property type="entry name" value="PI3/4_kinase_cat_sf"/>
</dbReference>
<evidence type="ECO:0000256" key="5">
    <source>
        <dbReference type="ARBA" id="ARBA00012513"/>
    </source>
</evidence>
<evidence type="ECO:0000256" key="17">
    <source>
        <dbReference type="ARBA" id="ARBA00025079"/>
    </source>
</evidence>
<sequence length="2899" mass="325543">MGEIYLDKALGLLSSDKQKERADGLADLKHILQQNKQSPKLLELSDKACHKIFEALFRFIAVERSIYIRAQRSNTKSPSTTRLSTCASVFRIAVDTFLRNIRAKTVRAILDHITETIPVPGEGLWEPLSGDYTKCLTSLLQYPPHTEHLGDADWERLIDFCLDAITIQESSDESQLSIRSGHRCAPEDLLDASDGRSTPQRMTPAQGNREKFVGDRNTVGEVLACTQLLTSSPSAPIQAAAESILQGLVELVRSPSLKAGNAQQLAFSSINTVVSRILFDQSELARSTLTDLIPVIRRLWTTKLQSLKDELLATTMLCLVIFADAAHKNPSDSLVRSIEGLASSIQAEYVKRADRELLQVDETVFYQKRGKGNGPVYGPRLGNSRSEHNWTVIWALANLLKLAEKAAVQEPDEADSEELSSKRQRLTSGIDDVFRDAISGTGAQRICALQLVPFLEADVDIDTKDSFVQRAIPSILDDNSTISTWTLIALTSVVDGPSARHHQLKGYWPQSVDLATRTFSSSVTSRAACNFLRTILEADLLEYSFVSENIRSLLSSANLNGPSAISDSALQMWASIARKRLHLSPGTAQNASQQICSWLREVWTIGNLTDRLQTAQIAMFARPLNLLDLFMACTNRHFEIPDLRHYGPSGFVARFWFYFHENKELLRYMFSTGSAIMHSNPWNHGDLWSLKPSARQDPDDTVIIEMLRAKSETFLQSWKTISEDRSLHITADVLQILISFCIVCSLFGACLPRQSSSRVQGLQQNCNALWTSICEHLSIHESTAIQPCLEILSPILASESEIELSGIGASLHPLLGPLAAILEKLRQGLKRDAPNQIDIMDLDDRLTYQGDEVFTNQTILASNRAATCLFSDIATFQRCETLRLSILLRAQIENIADEVPRSTIVEYLTDLDESDLLSAQGILPAVYKRCSKLQRDDLIQVLEDLGEKCLQSYEMERCEASHDICIRMMTAFVAAWTDSQNDGFNESAMDLYSWFMEALLAKKRASTHVYIALSELVQAVLELCHSYGSEQTLPSPRTTLFMILQEGDVQVKFSIADFLPTLFERFLLKDHDAIFDDVLANLPRDPDWIEGIALRLLVLSRLASKWHTLLRRSIYHMFETPAQVPNSLGYAHMCMVSTSTSLGLRDGRELFRLFASQILYTWTETQSVMSMPYRIFGYGTLQEMLIDVKDEVVGQMMMRGKELETQELASYLEIPHVELLETSFHKAEAYSIARDISTPPEQGSQPKGVEVRLRKLLGQESFMSRIEENFPQIIATFFRTLDRHDQIERAISKRPSFRHALDIQTQISLKCASQNSLPANQQPSFRARYLLDELEFLCKRAGFELESIWSPALATYVCRSLLETIHPALGSLHTCSVIRKMRVLLCLAGPIMLENYQFEMILNALRPFIVDVHCSEDALGIFWYLLEAGKAYLLANPGFTAGICLSTLVTLRKLFLSSPESTTQQSQFQAVLSIAQTFREWLCQFMDNCQGSDWSTETKQSFAGLLDLARKLPSLMNSSNAQDENDLVFAILRDRDSTQSLLSKPTADLVLSLLCPEFKENRTVNKSSFEINLDSESLVFSLWETLHRFEDGPEYQLWAGRIIGRSFAATGKINERLMREQENSLFQRPELSDHSDLAHRSKITILRLLCSKLQVQDHAETGLIERTLQVIISHITDADDFQAYVDIIPESLMPALLWNPYSCPKLSLPAAKVEIFDLGLQEAAQHSPLTDWARNASLSLSSAAPHDPVIGPLRAVLDTIPGLAVQALPYIIHEVLLSEDKRESRLRQAISGLFKDILGKVTEDTMPHTRLVISCILYLRNQPIPGESTIVDRDKWLEIDYGQASAAAHQCGLQKTSLLFLEIEASRVISGSRRASVAKYEPPVELLHDIFKNIDDPDLFYGIQHSSSLPTVMERLEYESSGLKNLLFQSAQYDSEVQMSDNANPFGVLRALNATNLQGIANTMLSASGSANNMPASFGSMLQAATSLQQWDIPVSSLDVSPSATVFRALQSLNTSASLSEVILSLDNCLLTTLKTLSESGQSTIELRNTMRALGIMTEISDVLQASSTQEMKDEWERIMDRSSWLKTESYTEVGEILSWHEALFSSIRKNEFLTSKSNLGPGDARLLEAKVFRQSLDITRSHGVAQASLKSAISLSKLAEPCADLGLNIEGAAKFDLANVLWDQGEMTASIRMLQQLKGQSDLHKQAIPLSRAELLVTLGHHVAEARLEKPESILQDYLYPAVKELKGASEGESAGRVYHGFASFCDQQLLNVDGMEDFKRIKQLRDRKEKELLGLEDMMKNAEGRERESLKIFRAKAKQWFDLDDREYQRLLRSREAFLQQCLENYLLALRESETYNNDALRFCALWLDKSESKTANTAVSRYVNDVPSRKFAPLMNQLSSRLLDVSDDFQSLLTSLVFRICAEHPFHGMYQIFASSKSKGGKDQSSHSRFRAANKLVDRLKNDKDIGPTWIAVHNMNITYVRFAIDKPDSKFKTGAKIPLKKLPTGDRLGKDAETYKLPPPTMKIELRANLDYSDVPSIARFSSEFTLASGVSAPKIVTAVATNGVRYKQLFKGGNDDLRQDAIMEQVFEQVSSLLKDHQPTRQRNLGIRTYKVLPLTLNAGIIEFVPNTIPLHDYLMPAHQRYFPKDMKPSACRKHIADVQTRSFEQRVRTYRQVTEHFHPVMKYFFMEKFSNPDDWFSKRLAYTRSTAAISILGHVLGLGDRHGHNILLDEKTGEVVHIDLGVAFEQGRILPVPEVVPFRLTRDLVDGFGITKTEGVFRRCCEFTLEALRQESYSIMTILDVLRYDPLYSWTVSPLRMKKMQDNQDAGDGPPLLPGAQDKPVTNEPSEADRALTVVAKKLSKTLSVTATVNELIQQATDEKNLAVLYCGWASYA</sequence>
<keyword evidence="11 20" id="KW-0227">DNA damage</keyword>
<evidence type="ECO:0000256" key="1">
    <source>
        <dbReference type="ARBA" id="ARBA00004123"/>
    </source>
</evidence>
<dbReference type="InterPro" id="IPR038980">
    <property type="entry name" value="ATM_plant"/>
</dbReference>
<evidence type="ECO:0000313" key="26">
    <source>
        <dbReference type="Proteomes" id="UP001213681"/>
    </source>
</evidence>
<dbReference type="GO" id="GO:0005524">
    <property type="term" value="F:ATP binding"/>
    <property type="evidence" value="ECO:0007669"/>
    <property type="project" value="UniProtKB-KW"/>
</dbReference>
<comment type="caution">
    <text evidence="25">The sequence shown here is derived from an EMBL/GenBank/DDBJ whole genome shotgun (WGS) entry which is preliminary data.</text>
</comment>
<keyword evidence="16 20" id="KW-0539">Nucleus</keyword>
<evidence type="ECO:0000256" key="7">
    <source>
        <dbReference type="ARBA" id="ARBA00022454"/>
    </source>
</evidence>
<dbReference type="GeneID" id="81605785"/>
<dbReference type="CDD" id="cd05171">
    <property type="entry name" value="PIKKc_ATM"/>
    <property type="match status" value="1"/>
</dbReference>
<dbReference type="InterPro" id="IPR021668">
    <property type="entry name" value="TAN"/>
</dbReference>
<keyword evidence="9 20" id="KW-0808">Transferase</keyword>
<comment type="function">
    <text evidence="17 20">Serine/threonine protein kinase which activates checkpoint signaling upon genotoxic stresses such as ionizing radiation (IR), ultraviolet light (UV), or DNA replication stalling, thereby acting as a DNA damage sensor. Recognizes the substrate consensus sequence [ST]-Q. Phosphorylates histone H2A to form H2AS128ph (gamma-H2A) at sites of DNA damage, involved in the regulation of DNA damage response mechanism. Required for the control of telomere length and genome stability.</text>
</comment>
<dbReference type="InterPro" id="IPR016024">
    <property type="entry name" value="ARM-type_fold"/>
</dbReference>
<dbReference type="InterPro" id="IPR014009">
    <property type="entry name" value="PIK_FAT"/>
</dbReference>
<evidence type="ECO:0000256" key="21">
    <source>
        <dbReference type="SAM" id="MobiDB-lite"/>
    </source>
</evidence>
<dbReference type="PROSITE" id="PS00915">
    <property type="entry name" value="PI3_4_KINASE_1"/>
    <property type="match status" value="1"/>
</dbReference>
<feature type="domain" description="FAT" evidence="23">
    <location>
        <begin position="1843"/>
        <end position="2441"/>
    </location>
</feature>
<comment type="catalytic activity">
    <reaction evidence="19">
        <text>L-seryl-[protein] + ATP = O-phospho-L-seryl-[protein] + ADP + H(+)</text>
        <dbReference type="Rhea" id="RHEA:17989"/>
        <dbReference type="Rhea" id="RHEA-COMP:9863"/>
        <dbReference type="Rhea" id="RHEA-COMP:11604"/>
        <dbReference type="ChEBI" id="CHEBI:15378"/>
        <dbReference type="ChEBI" id="CHEBI:29999"/>
        <dbReference type="ChEBI" id="CHEBI:30616"/>
        <dbReference type="ChEBI" id="CHEBI:83421"/>
        <dbReference type="ChEBI" id="CHEBI:456216"/>
        <dbReference type="EC" id="2.7.11.1"/>
    </reaction>
</comment>
<dbReference type="InterPro" id="IPR003152">
    <property type="entry name" value="FATC_dom"/>
</dbReference>
<dbReference type="InterPro" id="IPR018936">
    <property type="entry name" value="PI3/4_kinase_CS"/>
</dbReference>
<dbReference type="PROSITE" id="PS51189">
    <property type="entry name" value="FAT"/>
    <property type="match status" value="1"/>
</dbReference>
<dbReference type="GO" id="GO:0006281">
    <property type="term" value="P:DNA repair"/>
    <property type="evidence" value="ECO:0007669"/>
    <property type="project" value="InterPro"/>
</dbReference>
<dbReference type="PROSITE" id="PS00916">
    <property type="entry name" value="PI3_4_KINASE_2"/>
    <property type="match status" value="1"/>
</dbReference>
<organism evidence="25 26">
    <name type="scientific">Penicillium daleae</name>
    <dbReference type="NCBI Taxonomy" id="63821"/>
    <lineage>
        <taxon>Eukaryota</taxon>
        <taxon>Fungi</taxon>
        <taxon>Dikarya</taxon>
        <taxon>Ascomycota</taxon>
        <taxon>Pezizomycotina</taxon>
        <taxon>Eurotiomycetes</taxon>
        <taxon>Eurotiomycetidae</taxon>
        <taxon>Eurotiales</taxon>
        <taxon>Aspergillaceae</taxon>
        <taxon>Penicillium</taxon>
    </lineage>
</organism>
<keyword evidence="26" id="KW-1185">Reference proteome</keyword>
<evidence type="ECO:0000256" key="10">
    <source>
        <dbReference type="ARBA" id="ARBA00022741"/>
    </source>
</evidence>
<reference evidence="25" key="2">
    <citation type="journal article" date="2023" name="IMA Fungus">
        <title>Comparative genomic study of the Penicillium genus elucidates a diverse pangenome and 15 lateral gene transfer events.</title>
        <authorList>
            <person name="Petersen C."/>
            <person name="Sorensen T."/>
            <person name="Nielsen M.R."/>
            <person name="Sondergaard T.E."/>
            <person name="Sorensen J.L."/>
            <person name="Fitzpatrick D.A."/>
            <person name="Frisvad J.C."/>
            <person name="Nielsen K.L."/>
        </authorList>
    </citation>
    <scope>NUCLEOTIDE SEQUENCE</scope>
    <source>
        <strain evidence="25">IBT 16125</strain>
    </source>
</reference>
<dbReference type="GO" id="GO:0004674">
    <property type="term" value="F:protein serine/threonine kinase activity"/>
    <property type="evidence" value="ECO:0007669"/>
    <property type="project" value="UniProtKB-KW"/>
</dbReference>
<evidence type="ECO:0000256" key="9">
    <source>
        <dbReference type="ARBA" id="ARBA00022679"/>
    </source>
</evidence>
<gene>
    <name evidence="25" type="ORF">N7458_012160</name>
</gene>
<feature type="compositionally biased region" description="Polar residues" evidence="21">
    <location>
        <begin position="195"/>
        <end position="206"/>
    </location>
</feature>
<evidence type="ECO:0000256" key="11">
    <source>
        <dbReference type="ARBA" id="ARBA00022763"/>
    </source>
</evidence>
<evidence type="ECO:0000256" key="4">
    <source>
        <dbReference type="ARBA" id="ARBA00011370"/>
    </source>
</evidence>
<name>A0AAD6FXT1_9EURO</name>
<dbReference type="InterPro" id="IPR011009">
    <property type="entry name" value="Kinase-like_dom_sf"/>
</dbReference>
<evidence type="ECO:0000256" key="20">
    <source>
        <dbReference type="RuleBase" id="RU365027"/>
    </source>
</evidence>
<proteinExistence type="inferred from homology"/>
<accession>A0AAD6FXT1</accession>
<evidence type="ECO:0000256" key="19">
    <source>
        <dbReference type="ARBA" id="ARBA00048679"/>
    </source>
</evidence>
<dbReference type="PANTHER" id="PTHR37079:SF4">
    <property type="entry name" value="SERINE_THREONINE-PROTEIN KINASE ATM"/>
    <property type="match status" value="1"/>
</dbReference>
<evidence type="ECO:0000259" key="24">
    <source>
        <dbReference type="PROSITE" id="PS51190"/>
    </source>
</evidence>
<dbReference type="InterPro" id="IPR000403">
    <property type="entry name" value="PI3/4_kinase_cat_dom"/>
</dbReference>
<keyword evidence="8 20" id="KW-0723">Serine/threonine-protein kinase</keyword>
<dbReference type="GO" id="GO:0005634">
    <property type="term" value="C:nucleus"/>
    <property type="evidence" value="ECO:0007669"/>
    <property type="project" value="UniProtKB-SubCell"/>
</dbReference>
<evidence type="ECO:0000256" key="8">
    <source>
        <dbReference type="ARBA" id="ARBA00022527"/>
    </source>
</evidence>
<evidence type="ECO:0000256" key="6">
    <source>
        <dbReference type="ARBA" id="ARBA00014619"/>
    </source>
</evidence>